<sequence length="46" mass="5269">MSKWLFDNSSIVSLEKKSDGGFQTGLPWALRARETLQRCPMALSRR</sequence>
<dbReference type="AlphaFoldDB" id="M5U281"/>
<gene>
    <name evidence="1" type="ORF">RSSM_06594</name>
</gene>
<comment type="caution">
    <text evidence="1">The sequence shown here is derived from an EMBL/GenBank/DDBJ whole genome shotgun (WGS) entry which is preliminary data.</text>
</comment>
<organism evidence="1 2">
    <name type="scientific">Rhodopirellula sallentina SM41</name>
    <dbReference type="NCBI Taxonomy" id="1263870"/>
    <lineage>
        <taxon>Bacteria</taxon>
        <taxon>Pseudomonadati</taxon>
        <taxon>Planctomycetota</taxon>
        <taxon>Planctomycetia</taxon>
        <taxon>Pirellulales</taxon>
        <taxon>Pirellulaceae</taxon>
        <taxon>Rhodopirellula</taxon>
    </lineage>
</organism>
<name>M5U281_9BACT</name>
<protein>
    <submittedName>
        <fullName evidence="1">Uncharacterized protein</fullName>
    </submittedName>
</protein>
<evidence type="ECO:0000313" key="2">
    <source>
        <dbReference type="Proteomes" id="UP000011885"/>
    </source>
</evidence>
<reference evidence="1 2" key="1">
    <citation type="journal article" date="2013" name="Mar. Genomics">
        <title>Expression of sulfatases in Rhodopirellula baltica and the diversity of sulfatases in the genus Rhodopirellula.</title>
        <authorList>
            <person name="Wegner C.E."/>
            <person name="Richter-Heitmann T."/>
            <person name="Klindworth A."/>
            <person name="Klockow C."/>
            <person name="Richter M."/>
            <person name="Achstetter T."/>
            <person name="Glockner F.O."/>
            <person name="Harder J."/>
        </authorList>
    </citation>
    <scope>NUCLEOTIDE SEQUENCE [LARGE SCALE GENOMIC DNA]</scope>
    <source>
        <strain evidence="1 2">SM41</strain>
    </source>
</reference>
<dbReference type="PATRIC" id="fig|1263870.3.peg.6998"/>
<keyword evidence="2" id="KW-1185">Reference proteome</keyword>
<proteinExistence type="predicted"/>
<dbReference type="Proteomes" id="UP000011885">
    <property type="component" value="Unassembled WGS sequence"/>
</dbReference>
<evidence type="ECO:0000313" key="1">
    <source>
        <dbReference type="EMBL" id="EMI51961.1"/>
    </source>
</evidence>
<dbReference type="EMBL" id="ANOH01000462">
    <property type="protein sequence ID" value="EMI51961.1"/>
    <property type="molecule type" value="Genomic_DNA"/>
</dbReference>
<accession>M5U281</accession>